<gene>
    <name evidence="2" type="ORF">SAMN05421659_101137</name>
</gene>
<dbReference type="PANTHER" id="PTHR37826">
    <property type="entry name" value="FLOTILLIN BAND_7_5 DOMAIN PROTEIN"/>
    <property type="match status" value="1"/>
</dbReference>
<dbReference type="PANTHER" id="PTHR37826:SF3">
    <property type="entry name" value="J DOMAIN-CONTAINING PROTEIN"/>
    <property type="match status" value="1"/>
</dbReference>
<dbReference type="Proteomes" id="UP000199701">
    <property type="component" value="Unassembled WGS sequence"/>
</dbReference>
<keyword evidence="1" id="KW-0812">Transmembrane</keyword>
<accession>A0A1I0M5X2</accession>
<keyword evidence="3" id="KW-1185">Reference proteome</keyword>
<keyword evidence="1" id="KW-0472">Membrane</keyword>
<evidence type="ECO:0008006" key="4">
    <source>
        <dbReference type="Google" id="ProtNLM"/>
    </source>
</evidence>
<dbReference type="OrthoDB" id="3182597at2"/>
<feature type="transmembrane region" description="Helical" evidence="1">
    <location>
        <begin position="321"/>
        <end position="343"/>
    </location>
</feature>
<evidence type="ECO:0000256" key="1">
    <source>
        <dbReference type="SAM" id="Phobius"/>
    </source>
</evidence>
<dbReference type="Gene3D" id="2.20.28.30">
    <property type="entry name" value="RNA polymerase ii, chain L"/>
    <property type="match status" value="2"/>
</dbReference>
<keyword evidence="1" id="KW-1133">Transmembrane helix</keyword>
<evidence type="ECO:0000313" key="2">
    <source>
        <dbReference type="EMBL" id="SEV82761.1"/>
    </source>
</evidence>
<reference evidence="2 3" key="1">
    <citation type="submission" date="2016-10" db="EMBL/GenBank/DDBJ databases">
        <authorList>
            <person name="de Groot N.N."/>
        </authorList>
    </citation>
    <scope>NUCLEOTIDE SEQUENCE [LARGE SCALE GENOMIC DNA]</scope>
    <source>
        <strain evidence="2 3">DSM 9179</strain>
    </source>
</reference>
<name>A0A1I0M5X2_9FIRM</name>
<dbReference type="AlphaFoldDB" id="A0A1I0M5X2"/>
<dbReference type="STRING" id="99656.SAMN05421659_101137"/>
<sequence>MTITYKCHSCGSAMEFDGPTQTLKCDHCGFGISVEEYERLYDNEGETKENQSDDNNVKIYHCQSCGAELITDEFTSATICGFCGNPSLVEDRLSGDFSPSLVIPFKIDKENAKNIYQKWIKKGPLTPRTLFSKSTIEKITGLYAPFWLYDYEASDYMEAAATRTRMERHGDYEYIYTDHYAIYRDVKADFVQIPADASEKMPDDAMDKLEPFDYQEMTDFKMPYLSGFLSEKYNFTSEEMEQRTRARANQYITDITRGTINGYSTVNILKNEVSANNTHYDYALFPVWMLNYKFNGKDYQFMLNGQTGKIVADRPISMKRAFAWFGIITTGAFIITLIGGLFIS</sequence>
<organism evidence="2 3">
    <name type="scientific">[Clostridium] fimetarium</name>
    <dbReference type="NCBI Taxonomy" id="99656"/>
    <lineage>
        <taxon>Bacteria</taxon>
        <taxon>Bacillati</taxon>
        <taxon>Bacillota</taxon>
        <taxon>Clostridia</taxon>
        <taxon>Lachnospirales</taxon>
        <taxon>Lachnospiraceae</taxon>
    </lineage>
</organism>
<dbReference type="EMBL" id="FOJI01000001">
    <property type="protein sequence ID" value="SEV82761.1"/>
    <property type="molecule type" value="Genomic_DNA"/>
</dbReference>
<dbReference type="RefSeq" id="WP_092449560.1">
    <property type="nucleotide sequence ID" value="NZ_FOJI01000001.1"/>
</dbReference>
<evidence type="ECO:0000313" key="3">
    <source>
        <dbReference type="Proteomes" id="UP000199701"/>
    </source>
</evidence>
<protein>
    <recommendedName>
        <fullName evidence="4">Replication restart DNA helicase PriA</fullName>
    </recommendedName>
</protein>
<proteinExistence type="predicted"/>